<organism evidence="2 3">
    <name type="scientific">Dreissena polymorpha</name>
    <name type="common">Zebra mussel</name>
    <name type="synonym">Mytilus polymorpha</name>
    <dbReference type="NCBI Taxonomy" id="45954"/>
    <lineage>
        <taxon>Eukaryota</taxon>
        <taxon>Metazoa</taxon>
        <taxon>Spiralia</taxon>
        <taxon>Lophotrochozoa</taxon>
        <taxon>Mollusca</taxon>
        <taxon>Bivalvia</taxon>
        <taxon>Autobranchia</taxon>
        <taxon>Heteroconchia</taxon>
        <taxon>Euheterodonta</taxon>
        <taxon>Imparidentia</taxon>
        <taxon>Neoheterodontei</taxon>
        <taxon>Myida</taxon>
        <taxon>Dreissenoidea</taxon>
        <taxon>Dreissenidae</taxon>
        <taxon>Dreissena</taxon>
    </lineage>
</organism>
<feature type="signal peptide" evidence="1">
    <location>
        <begin position="1"/>
        <end position="20"/>
    </location>
</feature>
<evidence type="ECO:0000313" key="2">
    <source>
        <dbReference type="EMBL" id="KAH3697321.1"/>
    </source>
</evidence>
<reference evidence="2" key="2">
    <citation type="submission" date="2020-11" db="EMBL/GenBank/DDBJ databases">
        <authorList>
            <person name="McCartney M.A."/>
            <person name="Auch B."/>
            <person name="Kono T."/>
            <person name="Mallez S."/>
            <person name="Becker A."/>
            <person name="Gohl D.M."/>
            <person name="Silverstein K.A.T."/>
            <person name="Koren S."/>
            <person name="Bechman K.B."/>
            <person name="Herman A."/>
            <person name="Abrahante J.E."/>
            <person name="Garbe J."/>
        </authorList>
    </citation>
    <scope>NUCLEOTIDE SEQUENCE</scope>
    <source>
        <strain evidence="2">Duluth1</strain>
        <tissue evidence="2">Whole animal</tissue>
    </source>
</reference>
<keyword evidence="3" id="KW-1185">Reference proteome</keyword>
<keyword evidence="1" id="KW-0732">Signal</keyword>
<dbReference type="AlphaFoldDB" id="A0A9D3YDV0"/>
<proteinExistence type="predicted"/>
<reference evidence="2" key="1">
    <citation type="journal article" date="2019" name="bioRxiv">
        <title>The Genome of the Zebra Mussel, Dreissena polymorpha: A Resource for Invasive Species Research.</title>
        <authorList>
            <person name="McCartney M.A."/>
            <person name="Auch B."/>
            <person name="Kono T."/>
            <person name="Mallez S."/>
            <person name="Zhang Y."/>
            <person name="Obille A."/>
            <person name="Becker A."/>
            <person name="Abrahante J.E."/>
            <person name="Garbe J."/>
            <person name="Badalamenti J.P."/>
            <person name="Herman A."/>
            <person name="Mangelson H."/>
            <person name="Liachko I."/>
            <person name="Sullivan S."/>
            <person name="Sone E.D."/>
            <person name="Koren S."/>
            <person name="Silverstein K.A.T."/>
            <person name="Beckman K.B."/>
            <person name="Gohl D.M."/>
        </authorList>
    </citation>
    <scope>NUCLEOTIDE SEQUENCE</scope>
    <source>
        <strain evidence="2">Duluth1</strain>
        <tissue evidence="2">Whole animal</tissue>
    </source>
</reference>
<protein>
    <submittedName>
        <fullName evidence="2">Uncharacterized protein</fullName>
    </submittedName>
</protein>
<feature type="chain" id="PRO_5039133555" evidence="1">
    <location>
        <begin position="21"/>
        <end position="125"/>
    </location>
</feature>
<dbReference type="Proteomes" id="UP000828390">
    <property type="component" value="Unassembled WGS sequence"/>
</dbReference>
<name>A0A9D3YDV0_DREPO</name>
<comment type="caution">
    <text evidence="2">The sequence shown here is derived from an EMBL/GenBank/DDBJ whole genome shotgun (WGS) entry which is preliminary data.</text>
</comment>
<sequence length="125" mass="13968">MSCNNFVGFCVLFSVAIVTGEHFTVNNVRTFWNETPCTLSVPSLVHADETGWSVEKSSLQIDIHDEVWIGYIEATFVFQYFGCADVLQIVSDKIMFVNNAGECYLACRGAFGIQKSDVFMAVFLD</sequence>
<dbReference type="EMBL" id="JAIWYP010000016">
    <property type="protein sequence ID" value="KAH3697321.1"/>
    <property type="molecule type" value="Genomic_DNA"/>
</dbReference>
<gene>
    <name evidence="2" type="ORF">DPMN_084819</name>
</gene>
<accession>A0A9D3YDV0</accession>
<evidence type="ECO:0000256" key="1">
    <source>
        <dbReference type="SAM" id="SignalP"/>
    </source>
</evidence>
<evidence type="ECO:0000313" key="3">
    <source>
        <dbReference type="Proteomes" id="UP000828390"/>
    </source>
</evidence>